<dbReference type="EC" id="3.5.1.88" evidence="2"/>
<dbReference type="HAMAP" id="MF_00163">
    <property type="entry name" value="Pep_deformylase"/>
    <property type="match status" value="1"/>
</dbReference>
<comment type="caution">
    <text evidence="3">The sequence shown here is derived from an EMBL/GenBank/DDBJ whole genome shotgun (WGS) entry which is preliminary data.</text>
</comment>
<feature type="active site" evidence="2">
    <location>
        <position position="134"/>
    </location>
</feature>
<dbReference type="PANTHER" id="PTHR10458:SF22">
    <property type="entry name" value="PEPTIDE DEFORMYLASE"/>
    <property type="match status" value="1"/>
</dbReference>
<keyword evidence="4" id="KW-1185">Reference proteome</keyword>
<reference evidence="4" key="1">
    <citation type="journal article" date="2019" name="Int. J. Syst. Evol. Microbiol.">
        <title>The Global Catalogue of Microorganisms (GCM) 10K type strain sequencing project: providing services to taxonomists for standard genome sequencing and annotation.</title>
        <authorList>
            <consortium name="The Broad Institute Genomics Platform"/>
            <consortium name="The Broad Institute Genome Sequencing Center for Infectious Disease"/>
            <person name="Wu L."/>
            <person name="Ma J."/>
        </authorList>
    </citation>
    <scope>NUCLEOTIDE SEQUENCE [LARGE SCALE GENOMIC DNA]</scope>
    <source>
        <strain evidence="4">NBRC 15640</strain>
    </source>
</reference>
<protein>
    <recommendedName>
        <fullName evidence="2">Peptide deformylase</fullName>
        <shortName evidence="2">PDF</shortName>
        <ecNumber evidence="2">3.5.1.88</ecNumber>
    </recommendedName>
    <alternativeName>
        <fullName evidence="2">Polypeptide deformylase</fullName>
    </alternativeName>
</protein>
<feature type="binding site" evidence="2">
    <location>
        <position position="137"/>
    </location>
    <ligand>
        <name>Fe cation</name>
        <dbReference type="ChEBI" id="CHEBI:24875"/>
    </ligand>
</feature>
<comment type="catalytic activity">
    <reaction evidence="2">
        <text>N-terminal N-formyl-L-methionyl-[peptide] + H2O = N-terminal L-methionyl-[peptide] + formate</text>
        <dbReference type="Rhea" id="RHEA:24420"/>
        <dbReference type="Rhea" id="RHEA-COMP:10639"/>
        <dbReference type="Rhea" id="RHEA-COMP:10640"/>
        <dbReference type="ChEBI" id="CHEBI:15377"/>
        <dbReference type="ChEBI" id="CHEBI:15740"/>
        <dbReference type="ChEBI" id="CHEBI:49298"/>
        <dbReference type="ChEBI" id="CHEBI:64731"/>
        <dbReference type="EC" id="3.5.1.88"/>
    </reaction>
</comment>
<dbReference type="InterPro" id="IPR036821">
    <property type="entry name" value="Peptide_deformylase_sf"/>
</dbReference>
<dbReference type="InterPro" id="IPR023635">
    <property type="entry name" value="Peptide_deformylase"/>
</dbReference>
<dbReference type="Pfam" id="PF01327">
    <property type="entry name" value="Pep_deformylase"/>
    <property type="match status" value="1"/>
</dbReference>
<name>A0AAV5NYA8_9VIBR</name>
<sequence length="170" mass="19204">MAIRPIIEVPDDRLRVTYQIVDDVSTVQTLIDDMLDTLYDTDNGIGLAAAQVGHSEAVLIIDISENRDQPLIMINPQIIEHEGLIDSEEGCLSVPGVYAKVQRHQRVKVQALNRQGEAFTIEDDDYLAIVMQHEIDHLHGKIFIDYLSPLKRKMAMKKIKKFQRAKVSAA</sequence>
<dbReference type="GO" id="GO:0006412">
    <property type="term" value="P:translation"/>
    <property type="evidence" value="ECO:0007669"/>
    <property type="project" value="UniProtKB-UniRule"/>
</dbReference>
<dbReference type="Proteomes" id="UP001156690">
    <property type="component" value="Unassembled WGS sequence"/>
</dbReference>
<evidence type="ECO:0000256" key="1">
    <source>
        <dbReference type="ARBA" id="ARBA00010759"/>
    </source>
</evidence>
<accession>A0AAV5NYA8</accession>
<comment type="function">
    <text evidence="2">Removes the formyl group from the N-terminal Met of newly synthesized proteins. Requires at least a dipeptide for an efficient rate of reaction. N-terminal L-methionine is a prerequisite for activity but the enzyme has broad specificity at other positions.</text>
</comment>
<dbReference type="PIRSF" id="PIRSF004749">
    <property type="entry name" value="Pep_def"/>
    <property type="match status" value="1"/>
</dbReference>
<comment type="cofactor">
    <cofactor evidence="2">
        <name>Fe(2+)</name>
        <dbReference type="ChEBI" id="CHEBI:29033"/>
    </cofactor>
    <text evidence="2">Binds 1 Fe(2+) ion.</text>
</comment>
<dbReference type="NCBIfam" id="TIGR00079">
    <property type="entry name" value="pept_deformyl"/>
    <property type="match status" value="1"/>
</dbReference>
<keyword evidence="2" id="KW-0408">Iron</keyword>
<dbReference type="NCBIfam" id="NF001159">
    <property type="entry name" value="PRK00150.1-3"/>
    <property type="match status" value="1"/>
</dbReference>
<organism evidence="3 4">
    <name type="scientific">Vibrio penaeicida</name>
    <dbReference type="NCBI Taxonomy" id="104609"/>
    <lineage>
        <taxon>Bacteria</taxon>
        <taxon>Pseudomonadati</taxon>
        <taxon>Pseudomonadota</taxon>
        <taxon>Gammaproteobacteria</taxon>
        <taxon>Vibrionales</taxon>
        <taxon>Vibrionaceae</taxon>
        <taxon>Vibrio</taxon>
    </lineage>
</organism>
<dbReference type="CDD" id="cd00487">
    <property type="entry name" value="Pep_deformylase"/>
    <property type="match status" value="1"/>
</dbReference>
<dbReference type="AlphaFoldDB" id="A0AAV5NYA8"/>
<feature type="binding site" evidence="2">
    <location>
        <position position="91"/>
    </location>
    <ligand>
        <name>Fe cation</name>
        <dbReference type="ChEBI" id="CHEBI:24875"/>
    </ligand>
</feature>
<dbReference type="GO" id="GO:0046872">
    <property type="term" value="F:metal ion binding"/>
    <property type="evidence" value="ECO:0007669"/>
    <property type="project" value="UniProtKB-KW"/>
</dbReference>
<dbReference type="RefSeq" id="WP_008220345.1">
    <property type="nucleotide sequence ID" value="NZ_AP025144.1"/>
</dbReference>
<dbReference type="EMBL" id="BSNX01000073">
    <property type="protein sequence ID" value="GLQ75363.1"/>
    <property type="molecule type" value="Genomic_DNA"/>
</dbReference>
<dbReference type="GO" id="GO:0042586">
    <property type="term" value="F:peptide deformylase activity"/>
    <property type="evidence" value="ECO:0007669"/>
    <property type="project" value="UniProtKB-UniRule"/>
</dbReference>
<proteinExistence type="inferred from homology"/>
<evidence type="ECO:0000313" key="3">
    <source>
        <dbReference type="EMBL" id="GLQ75363.1"/>
    </source>
</evidence>
<dbReference type="Gene3D" id="3.90.45.10">
    <property type="entry name" value="Peptide deformylase"/>
    <property type="match status" value="1"/>
</dbReference>
<keyword evidence="2" id="KW-0479">Metal-binding</keyword>
<evidence type="ECO:0000256" key="2">
    <source>
        <dbReference type="HAMAP-Rule" id="MF_00163"/>
    </source>
</evidence>
<keyword evidence="2" id="KW-0378">Hydrolase</keyword>
<dbReference type="PRINTS" id="PR01576">
    <property type="entry name" value="PDEFORMYLASE"/>
</dbReference>
<feature type="binding site" evidence="2">
    <location>
        <position position="133"/>
    </location>
    <ligand>
        <name>Fe cation</name>
        <dbReference type="ChEBI" id="CHEBI:24875"/>
    </ligand>
</feature>
<keyword evidence="2" id="KW-0648">Protein biosynthesis</keyword>
<comment type="similarity">
    <text evidence="1 2">Belongs to the polypeptide deformylase family.</text>
</comment>
<gene>
    <name evidence="3" type="primary">def2</name>
    <name evidence="2" type="synonym">def</name>
    <name evidence="3" type="ORF">GCM10007932_47250</name>
</gene>
<evidence type="ECO:0000313" key="4">
    <source>
        <dbReference type="Proteomes" id="UP001156690"/>
    </source>
</evidence>
<dbReference type="PANTHER" id="PTHR10458">
    <property type="entry name" value="PEPTIDE DEFORMYLASE"/>
    <property type="match status" value="1"/>
</dbReference>
<dbReference type="SUPFAM" id="SSF56420">
    <property type="entry name" value="Peptide deformylase"/>
    <property type="match status" value="1"/>
</dbReference>